<dbReference type="InterPro" id="IPR012337">
    <property type="entry name" value="RNaseH-like_sf"/>
</dbReference>
<dbReference type="EMBL" id="JAULSU010000002">
    <property type="protein sequence ID" value="KAK0626554.1"/>
    <property type="molecule type" value="Genomic_DNA"/>
</dbReference>
<dbReference type="Pfam" id="PF01612">
    <property type="entry name" value="DNA_pol_A_exo1"/>
    <property type="match status" value="1"/>
</dbReference>
<dbReference type="InterPro" id="IPR051132">
    <property type="entry name" value="3-5_Exonuclease_domain"/>
</dbReference>
<gene>
    <name evidence="5" type="ORF">B0T14DRAFT_448745</name>
</gene>
<dbReference type="FunFam" id="3.30.420.10:FF:000100">
    <property type="entry name" value="3'-5' exonuclease/helicase (Wrn), putative"/>
    <property type="match status" value="1"/>
</dbReference>
<keyword evidence="6" id="KW-1185">Reference proteome</keyword>
<name>A0AA40C6K4_9PEZI</name>
<accession>A0AA40C6K4</accession>
<dbReference type="SMART" id="SM00474">
    <property type="entry name" value="35EXOc"/>
    <property type="match status" value="1"/>
</dbReference>
<evidence type="ECO:0000256" key="3">
    <source>
        <dbReference type="SAM" id="MobiDB-lite"/>
    </source>
</evidence>
<evidence type="ECO:0000256" key="1">
    <source>
        <dbReference type="ARBA" id="ARBA00022722"/>
    </source>
</evidence>
<dbReference type="Gene3D" id="3.30.420.10">
    <property type="entry name" value="Ribonuclease H-like superfamily/Ribonuclease H"/>
    <property type="match status" value="1"/>
</dbReference>
<dbReference type="InterPro" id="IPR002562">
    <property type="entry name" value="3'-5'_exonuclease_dom"/>
</dbReference>
<dbReference type="PANTHER" id="PTHR13620:SF104">
    <property type="entry name" value="EXONUCLEASE 3'-5' DOMAIN-CONTAINING PROTEIN 2"/>
    <property type="match status" value="1"/>
</dbReference>
<reference evidence="5" key="1">
    <citation type="submission" date="2023-06" db="EMBL/GenBank/DDBJ databases">
        <title>Genome-scale phylogeny and comparative genomics of the fungal order Sordariales.</title>
        <authorList>
            <consortium name="Lawrence Berkeley National Laboratory"/>
            <person name="Hensen N."/>
            <person name="Bonometti L."/>
            <person name="Westerberg I."/>
            <person name="Brannstrom I.O."/>
            <person name="Guillou S."/>
            <person name="Cros-Aarteil S."/>
            <person name="Calhoun S."/>
            <person name="Haridas S."/>
            <person name="Kuo A."/>
            <person name="Mondo S."/>
            <person name="Pangilinan J."/>
            <person name="Riley R."/>
            <person name="Labutti K."/>
            <person name="Andreopoulos B."/>
            <person name="Lipzen A."/>
            <person name="Chen C."/>
            <person name="Yanf M."/>
            <person name="Daum C."/>
            <person name="Ng V."/>
            <person name="Clum A."/>
            <person name="Steindorff A."/>
            <person name="Ohm R."/>
            <person name="Martin F."/>
            <person name="Silar P."/>
            <person name="Natvig D."/>
            <person name="Lalanne C."/>
            <person name="Gautier V."/>
            <person name="Ament-Velasquez S.L."/>
            <person name="Kruys A."/>
            <person name="Hutchinson M.I."/>
            <person name="Powell A.J."/>
            <person name="Barry K."/>
            <person name="Miller A.N."/>
            <person name="Grigoriev I.V."/>
            <person name="Debuchy R."/>
            <person name="Gladieux P."/>
            <person name="Thoren M.H."/>
            <person name="Johannesson H."/>
        </authorList>
    </citation>
    <scope>NUCLEOTIDE SEQUENCE</scope>
    <source>
        <strain evidence="5">CBS 606.72</strain>
    </source>
</reference>
<dbReference type="PANTHER" id="PTHR13620">
    <property type="entry name" value="3-5 EXONUCLEASE"/>
    <property type="match status" value="1"/>
</dbReference>
<evidence type="ECO:0000259" key="4">
    <source>
        <dbReference type="SMART" id="SM00474"/>
    </source>
</evidence>
<comment type="caution">
    <text evidence="5">The sequence shown here is derived from an EMBL/GenBank/DDBJ whole genome shotgun (WGS) entry which is preliminary data.</text>
</comment>
<dbReference type="GO" id="GO:0005737">
    <property type="term" value="C:cytoplasm"/>
    <property type="evidence" value="ECO:0007669"/>
    <property type="project" value="TreeGrafter"/>
</dbReference>
<feature type="domain" description="3'-5' exonuclease" evidence="4">
    <location>
        <begin position="167"/>
        <end position="356"/>
    </location>
</feature>
<feature type="region of interest" description="Disordered" evidence="3">
    <location>
        <begin position="44"/>
        <end position="96"/>
    </location>
</feature>
<evidence type="ECO:0000313" key="6">
    <source>
        <dbReference type="Proteomes" id="UP001175000"/>
    </source>
</evidence>
<evidence type="ECO:0000256" key="2">
    <source>
        <dbReference type="ARBA" id="ARBA00022801"/>
    </source>
</evidence>
<proteinExistence type="predicted"/>
<dbReference type="Proteomes" id="UP001175000">
    <property type="component" value="Unassembled WGS sequence"/>
</dbReference>
<dbReference type="GO" id="GO:0008408">
    <property type="term" value="F:3'-5' exonuclease activity"/>
    <property type="evidence" value="ECO:0007669"/>
    <property type="project" value="InterPro"/>
</dbReference>
<dbReference type="AlphaFoldDB" id="A0AA40C6K4"/>
<dbReference type="InterPro" id="IPR036397">
    <property type="entry name" value="RNaseH_sf"/>
</dbReference>
<dbReference type="CDD" id="cd06141">
    <property type="entry name" value="WRN_exo"/>
    <property type="match status" value="1"/>
</dbReference>
<feature type="compositionally biased region" description="Polar residues" evidence="3">
    <location>
        <begin position="83"/>
        <end position="94"/>
    </location>
</feature>
<dbReference type="GO" id="GO:0005634">
    <property type="term" value="C:nucleus"/>
    <property type="evidence" value="ECO:0007669"/>
    <property type="project" value="TreeGrafter"/>
</dbReference>
<dbReference type="SUPFAM" id="SSF53098">
    <property type="entry name" value="Ribonuclease H-like"/>
    <property type="match status" value="1"/>
</dbReference>
<keyword evidence="1" id="KW-0540">Nuclease</keyword>
<evidence type="ECO:0000313" key="5">
    <source>
        <dbReference type="EMBL" id="KAK0626554.1"/>
    </source>
</evidence>
<sequence>MDTSDRTPQKGVWHISRGFVFANDNRVAYPRLPLARYHSAPALATQGASSSEPPLGGPLRETTSETQLGVGAGDGRQVPVAGRSNSVEQGSSAVGQLETVEGAVAAGAEKPKEDAPPSKAPFTPLDFKIPDNVFQAAKKAPEGDPKSFWSYSLYQGSSEAGPEKIKVHYCKSKHTTERVLQQYFMNEKILGLDLEWAGDAKKTHSARRNVSLIQLASATRIALFHLAMYPKDDELVAPSLKKILEDPDVTKAGVWIKGDCTRLRTYLGIETRSIFELSHLYRLVKYSSTGELDLINKKYVNMARQVEDVLQLPLFKGLDVRASDWSRALSMEQITYSASDAYAAVQLYHVLDHQRQNLDPAPPLPYHADLNRPIRLADKVILPNEAEDAEEEPELKNETAVDPTAIANYLNSTEMKSSVSVEEEDSEHLAITKDKVTESIATADTSSTVATAVNSTATTTTKKPKKDPPLPKDPRVIEAEVWAKQRCATSKAPAYMLRAYYLWYKHDGLGPQEIAALLREPPLATLTVVQYITEAIRLGTLVYDKRRLRDEILAKLPASELKQWRFRGLAKACEDLDEEDAK</sequence>
<organism evidence="5 6">
    <name type="scientific">Immersiella caudata</name>
    <dbReference type="NCBI Taxonomy" id="314043"/>
    <lineage>
        <taxon>Eukaryota</taxon>
        <taxon>Fungi</taxon>
        <taxon>Dikarya</taxon>
        <taxon>Ascomycota</taxon>
        <taxon>Pezizomycotina</taxon>
        <taxon>Sordariomycetes</taxon>
        <taxon>Sordariomycetidae</taxon>
        <taxon>Sordariales</taxon>
        <taxon>Lasiosphaeriaceae</taxon>
        <taxon>Immersiella</taxon>
    </lineage>
</organism>
<protein>
    <recommendedName>
        <fullName evidence="4">3'-5' exonuclease domain-containing protein</fullName>
    </recommendedName>
</protein>
<feature type="region of interest" description="Disordered" evidence="3">
    <location>
        <begin position="454"/>
        <end position="473"/>
    </location>
</feature>
<dbReference type="GO" id="GO:0003676">
    <property type="term" value="F:nucleic acid binding"/>
    <property type="evidence" value="ECO:0007669"/>
    <property type="project" value="InterPro"/>
</dbReference>
<keyword evidence="2" id="KW-0378">Hydrolase</keyword>
<dbReference type="GO" id="GO:0006139">
    <property type="term" value="P:nucleobase-containing compound metabolic process"/>
    <property type="evidence" value="ECO:0007669"/>
    <property type="project" value="InterPro"/>
</dbReference>